<feature type="compositionally biased region" description="Polar residues" evidence="1">
    <location>
        <begin position="325"/>
        <end position="338"/>
    </location>
</feature>
<proteinExistence type="predicted"/>
<name>A0A196SKS6_BLAHN</name>
<feature type="compositionally biased region" description="Pro residues" evidence="1">
    <location>
        <begin position="253"/>
        <end position="265"/>
    </location>
</feature>
<feature type="compositionally biased region" description="Acidic residues" evidence="1">
    <location>
        <begin position="153"/>
        <end position="166"/>
    </location>
</feature>
<organism evidence="2 3">
    <name type="scientific">Blastocystis sp. subtype 1 (strain ATCC 50177 / NandII)</name>
    <dbReference type="NCBI Taxonomy" id="478820"/>
    <lineage>
        <taxon>Eukaryota</taxon>
        <taxon>Sar</taxon>
        <taxon>Stramenopiles</taxon>
        <taxon>Bigyra</taxon>
        <taxon>Opalozoa</taxon>
        <taxon>Opalinata</taxon>
        <taxon>Blastocystidae</taxon>
        <taxon>Blastocystis</taxon>
    </lineage>
</organism>
<feature type="compositionally biased region" description="Low complexity" evidence="1">
    <location>
        <begin position="291"/>
        <end position="304"/>
    </location>
</feature>
<comment type="caution">
    <text evidence="2">The sequence shown here is derived from an EMBL/GenBank/DDBJ whole genome shotgun (WGS) entry which is preliminary data.</text>
</comment>
<feature type="region of interest" description="Disordered" evidence="1">
    <location>
        <begin position="1"/>
        <end position="375"/>
    </location>
</feature>
<evidence type="ECO:0000256" key="1">
    <source>
        <dbReference type="SAM" id="MobiDB-lite"/>
    </source>
</evidence>
<evidence type="ECO:0000313" key="2">
    <source>
        <dbReference type="EMBL" id="OAO16524.1"/>
    </source>
</evidence>
<keyword evidence="3" id="KW-1185">Reference proteome</keyword>
<reference evidence="2 3" key="1">
    <citation type="submission" date="2016-05" db="EMBL/GenBank/DDBJ databases">
        <title>Nuclear genome of Blastocystis sp. subtype 1 NandII.</title>
        <authorList>
            <person name="Gentekaki E."/>
            <person name="Curtis B."/>
            <person name="Stairs C."/>
            <person name="Eme L."/>
            <person name="Herman E."/>
            <person name="Klimes V."/>
            <person name="Arias M.C."/>
            <person name="Elias M."/>
            <person name="Hilliou F."/>
            <person name="Klute M."/>
            <person name="Malik S.-B."/>
            <person name="Pightling A."/>
            <person name="Rachubinski R."/>
            <person name="Salas D."/>
            <person name="Schlacht A."/>
            <person name="Suga H."/>
            <person name="Archibald J."/>
            <person name="Ball S.G."/>
            <person name="Clark G."/>
            <person name="Dacks J."/>
            <person name="Van Der Giezen M."/>
            <person name="Tsaousis A."/>
            <person name="Roger A."/>
        </authorList>
    </citation>
    <scope>NUCLEOTIDE SEQUENCE [LARGE SCALE GENOMIC DNA]</scope>
    <source>
        <strain evidence="3">ATCC 50177 / NandII</strain>
    </source>
</reference>
<gene>
    <name evidence="2" type="ORF">AV274_1698</name>
</gene>
<feature type="compositionally biased region" description="Basic and acidic residues" evidence="1">
    <location>
        <begin position="103"/>
        <end position="112"/>
    </location>
</feature>
<dbReference type="EMBL" id="LXWW01000075">
    <property type="protein sequence ID" value="OAO16524.1"/>
    <property type="molecule type" value="Genomic_DNA"/>
</dbReference>
<sequence>MNRNTDTSKKPNDSSSYSAKAQHDSRNIIGRRTKPSKVNFHSKGGNGQSQGRPHRQGKGMGLPLIVPVPTKPKPIVEEVRTVLPSDRTPPQDVTPSAPARSARVQDVRKLDEMDGGLSSTEERDYSRRSSVSSVQHAQPQPADIPPESKKEYDDDNSVDDPSESESQDAQPSKQEEAERHALEEEEKRKREDAEQFRQMEVASIAARRRADYGNAKVVVNNPSPQTPPIRRINMNPHSSTQPPLHAPARKPAPAAPAPEPAPAPAPRSRLPRRPIGDNSFYRSETIEREAASAARADGAGAKPAVGRGARVAPTAVSTVTPTPSQAGTGSRVTPTTPDRTGRGNTGSIPGKRAGSVPMKKAEGAREAATSSVPRESAKWGIPFSKEEVADLSAWRDVKKPALERKPDGSLAVGFDLSEEIGDPTEPQQFESTQTPVANNSLQSFQSIEAPSTSMQSSPNVYMPVGTAFTAGMQPMMPSPQGMAPMSDYMYPMDYNYMWPSMSQSSYPWQMQMGMGQQYSMYPQYMQPQQNYSVFSANDGKEAKT</sequence>
<evidence type="ECO:0000313" key="3">
    <source>
        <dbReference type="Proteomes" id="UP000078348"/>
    </source>
</evidence>
<feature type="compositionally biased region" description="Low complexity" evidence="1">
    <location>
        <begin position="311"/>
        <end position="324"/>
    </location>
</feature>
<dbReference type="Proteomes" id="UP000078348">
    <property type="component" value="Unassembled WGS sequence"/>
</dbReference>
<feature type="compositionally biased region" description="Basic and acidic residues" evidence="1">
    <location>
        <begin position="1"/>
        <end position="12"/>
    </location>
</feature>
<dbReference type="AlphaFoldDB" id="A0A196SKS6"/>
<accession>A0A196SKS6</accession>
<feature type="compositionally biased region" description="Basic and acidic residues" evidence="1">
    <location>
        <begin position="173"/>
        <end position="197"/>
    </location>
</feature>
<protein>
    <submittedName>
        <fullName evidence="2">Uncharacterized protein</fullName>
    </submittedName>
</protein>